<accession>A0A5N8XCJ7</accession>
<protein>
    <recommendedName>
        <fullName evidence="4">DUF11 domain-containing protein</fullName>
    </recommendedName>
</protein>
<gene>
    <name evidence="2" type="ORF">FNH08_03400</name>
</gene>
<feature type="compositionally biased region" description="Low complexity" evidence="1">
    <location>
        <begin position="392"/>
        <end position="405"/>
    </location>
</feature>
<evidence type="ECO:0000256" key="1">
    <source>
        <dbReference type="SAM" id="MobiDB-lite"/>
    </source>
</evidence>
<proteinExistence type="predicted"/>
<evidence type="ECO:0008006" key="4">
    <source>
        <dbReference type="Google" id="ProtNLM"/>
    </source>
</evidence>
<comment type="caution">
    <text evidence="2">The sequence shown here is derived from an EMBL/GenBank/DDBJ whole genome shotgun (WGS) entry which is preliminary data.</text>
</comment>
<organism evidence="2 3">
    <name type="scientific">Streptomyces spongiae</name>
    <dbReference type="NCBI Taxonomy" id="565072"/>
    <lineage>
        <taxon>Bacteria</taxon>
        <taxon>Bacillati</taxon>
        <taxon>Actinomycetota</taxon>
        <taxon>Actinomycetes</taxon>
        <taxon>Kitasatosporales</taxon>
        <taxon>Streptomycetaceae</taxon>
        <taxon>Streptomyces</taxon>
    </lineage>
</organism>
<dbReference type="OrthoDB" id="4332937at2"/>
<keyword evidence="3" id="KW-1185">Reference proteome</keyword>
<dbReference type="RefSeq" id="WP_152769727.1">
    <property type="nucleotide sequence ID" value="NZ_VJZC01000011.1"/>
</dbReference>
<sequence>MSLLLVGSLTACGGGDAKSSLTTPELFYLRPHGDPTGPEGKERFRVQATDKEAPSGYGAQDHELTVDVSGSEKVVRLEVAGAKKGAPRCEGDAVKVVCKVNGDYDTRHAMDRVLPVAAEGSRAGQRGQVRFRFSTEKGETLTARTRVVVGEPVVEVREPARWDDVTPGAEVGVPVVVRNRGEVATEGIALMVGGRDGVTFRTRHRGCRYGEQNGENVSICFLPDVRIPPGRTVVLRPEVQVRASTTQMYGFVSLEAWALNVGPGEDDVLPPHTATGSGPVLRAVAAEDTGRQGAFSGDRTTNEVRLDTTSDYEVLPVELNGAPGSERSFDIAVRNNGPGDPGQSGKLVFTLPPGTTVRKEPMLNAEEEAARMRAGRTPASWSASGPEKRRSSPSPCGSASPARAV</sequence>
<evidence type="ECO:0000313" key="2">
    <source>
        <dbReference type="EMBL" id="MPY56255.1"/>
    </source>
</evidence>
<dbReference type="EMBL" id="VJZC01000011">
    <property type="protein sequence ID" value="MPY56255.1"/>
    <property type="molecule type" value="Genomic_DNA"/>
</dbReference>
<dbReference type="AlphaFoldDB" id="A0A5N8XCJ7"/>
<name>A0A5N8XCJ7_9ACTN</name>
<dbReference type="Proteomes" id="UP000400924">
    <property type="component" value="Unassembled WGS sequence"/>
</dbReference>
<evidence type="ECO:0000313" key="3">
    <source>
        <dbReference type="Proteomes" id="UP000400924"/>
    </source>
</evidence>
<feature type="region of interest" description="Disordered" evidence="1">
    <location>
        <begin position="353"/>
        <end position="405"/>
    </location>
</feature>
<reference evidence="2 3" key="1">
    <citation type="submission" date="2019-07" db="EMBL/GenBank/DDBJ databases">
        <title>New species of Amycolatopsis and Streptomyces.</title>
        <authorList>
            <person name="Duangmal K."/>
            <person name="Teo W.F.A."/>
            <person name="Lipun K."/>
        </authorList>
    </citation>
    <scope>NUCLEOTIDE SEQUENCE [LARGE SCALE GENOMIC DNA]</scope>
    <source>
        <strain evidence="2 3">NBRC 106415</strain>
    </source>
</reference>